<dbReference type="GO" id="GO:0001678">
    <property type="term" value="P:intracellular glucose homeostasis"/>
    <property type="evidence" value="ECO:0007669"/>
    <property type="project" value="InterPro"/>
</dbReference>
<dbReference type="EMBL" id="BGPR01003443">
    <property type="protein sequence ID" value="GBM88217.1"/>
    <property type="molecule type" value="Genomic_DNA"/>
</dbReference>
<dbReference type="PROSITE" id="PS51748">
    <property type="entry name" value="HEXOKINASE_2"/>
    <property type="match status" value="1"/>
</dbReference>
<dbReference type="InterPro" id="IPR022673">
    <property type="entry name" value="Hexokinase_C"/>
</dbReference>
<feature type="region of interest" description="Disordered" evidence="3">
    <location>
        <begin position="1"/>
        <end position="36"/>
    </location>
</feature>
<feature type="coiled-coil region" evidence="2">
    <location>
        <begin position="295"/>
        <end position="325"/>
    </location>
</feature>
<evidence type="ECO:0000256" key="1">
    <source>
        <dbReference type="ARBA" id="ARBA00004888"/>
    </source>
</evidence>
<dbReference type="GO" id="GO:0005536">
    <property type="term" value="F:D-glucose binding"/>
    <property type="evidence" value="ECO:0007669"/>
    <property type="project" value="InterPro"/>
</dbReference>
<dbReference type="SUPFAM" id="SSF53067">
    <property type="entry name" value="Actin-like ATPase domain"/>
    <property type="match status" value="1"/>
</dbReference>
<dbReference type="GO" id="GO:0006096">
    <property type="term" value="P:glycolytic process"/>
    <property type="evidence" value="ECO:0007669"/>
    <property type="project" value="TreeGrafter"/>
</dbReference>
<name>A0A4Y2JDT1_ARAVE</name>
<dbReference type="InterPro" id="IPR001312">
    <property type="entry name" value="Hexokinase"/>
</dbReference>
<dbReference type="Pfam" id="PF03727">
    <property type="entry name" value="Hexokinase_2"/>
    <property type="match status" value="1"/>
</dbReference>
<protein>
    <recommendedName>
        <fullName evidence="4">Hexokinase C-terminal domain-containing protein</fullName>
    </recommendedName>
</protein>
<dbReference type="GO" id="GO:0004340">
    <property type="term" value="F:glucokinase activity"/>
    <property type="evidence" value="ECO:0007669"/>
    <property type="project" value="TreeGrafter"/>
</dbReference>
<reference evidence="5 6" key="1">
    <citation type="journal article" date="2019" name="Sci. Rep.">
        <title>Orb-weaving spider Araneus ventricosus genome elucidates the spidroin gene catalogue.</title>
        <authorList>
            <person name="Kono N."/>
            <person name="Nakamura H."/>
            <person name="Ohtoshi R."/>
            <person name="Moran D.A.P."/>
            <person name="Shinohara A."/>
            <person name="Yoshida Y."/>
            <person name="Fujiwara M."/>
            <person name="Mori M."/>
            <person name="Tomita M."/>
            <person name="Arakawa K."/>
        </authorList>
    </citation>
    <scope>NUCLEOTIDE SEQUENCE [LARGE SCALE GENOMIC DNA]</scope>
</reference>
<evidence type="ECO:0000313" key="6">
    <source>
        <dbReference type="Proteomes" id="UP000499080"/>
    </source>
</evidence>
<dbReference type="Gene3D" id="3.40.367.20">
    <property type="match status" value="1"/>
</dbReference>
<dbReference type="GO" id="GO:0005524">
    <property type="term" value="F:ATP binding"/>
    <property type="evidence" value="ECO:0007669"/>
    <property type="project" value="InterPro"/>
</dbReference>
<evidence type="ECO:0000259" key="4">
    <source>
        <dbReference type="Pfam" id="PF03727"/>
    </source>
</evidence>
<feature type="coiled-coil region" evidence="2">
    <location>
        <begin position="1249"/>
        <end position="1283"/>
    </location>
</feature>
<evidence type="ECO:0000313" key="5">
    <source>
        <dbReference type="EMBL" id="GBM88217.1"/>
    </source>
</evidence>
<accession>A0A4Y2JDT1</accession>
<evidence type="ECO:0000256" key="3">
    <source>
        <dbReference type="SAM" id="MobiDB-lite"/>
    </source>
</evidence>
<dbReference type="OrthoDB" id="6436831at2759"/>
<proteinExistence type="predicted"/>
<dbReference type="Proteomes" id="UP000499080">
    <property type="component" value="Unassembled WGS sequence"/>
</dbReference>
<comment type="caution">
    <text evidence="5">The sequence shown here is derived from an EMBL/GenBank/DDBJ whole genome shotgun (WGS) entry which is preliminary data.</text>
</comment>
<comment type="pathway">
    <text evidence="1">Carbohydrate degradation; glycolysis; D-glyceraldehyde 3-phosphate and glycerone phosphate from D-glucose: step 1/4.</text>
</comment>
<keyword evidence="2" id="KW-0175">Coiled coil</keyword>
<dbReference type="GO" id="GO:0005739">
    <property type="term" value="C:mitochondrion"/>
    <property type="evidence" value="ECO:0007669"/>
    <property type="project" value="TreeGrafter"/>
</dbReference>
<dbReference type="InterPro" id="IPR043129">
    <property type="entry name" value="ATPase_NBD"/>
</dbReference>
<keyword evidence="6" id="KW-1185">Reference proteome</keyword>
<feature type="coiled-coil region" evidence="2">
    <location>
        <begin position="2191"/>
        <end position="2218"/>
    </location>
</feature>
<sequence>MEKDDSDAIKQAFPSESPAVNDCGQGDNSLKFGQDPTESDTNLRLMMYKNLLLSIEHKRQKQPSYCVSAWNDILVQAFLLEQLKGHEGLNIKDFTEVESKQSSTELSAFHFGNTWDELLLHVIDIVTRQSEAASKLQAEKRAFVPLFPWDYILSKATDSWNMQICEQTAAKRQENTLLQWKSRMSPKEYSEYVAGYQYGADNDGRETQASDGYIESLTVDLKALITAFDRNTVDEDTSVDYKQKHFVSNSWENIFEDAYMVIKEGNQLVGKLKEQDMSIQYQAARLHSSWSDYFFKAVEARKEELKEELKENDLLRSVAQRIKEKMQSGIQEQTLDNMTFDSESWTEKISEMFHSYQEELAEAVNIKRREMKQPSVFSKPVKWEETIKDHPFLKIETEELIKQGKRMFTLALNIRNAETATMQNLLQSFKPLETVLGHSFETAHGSIDIWKKIVSSVLDFSKKGLSLHQQRRKYSSKSEELFSIAAKKLTKEVETGIAPEEKSKGKLQFFLDQQNHPGSWDDVFRAAYNLLAKDLEKAEKLGLKEKQPEEESDMEYVDDNSEHFSHWTDIFLDAAEQEIKEMNPNQVDLHQIFEQNLSSEVWPSWNEILYVFSNYNTDEIKKELFSNNQRTLADKRELSNLKLVVSHHIFNWDHIILAAIEEFLKMIEKKSEENLVDDSESTGNFVLALLENKFQKMDQLNKEKEESVKHFGGYEWIDILPTEETERKFQVEEELLEAKIMLESPTSCFKEDRIPDDLIWKRIFPFAVLAWRKNLGDYLKFSKMSSMEKLVGTAYSKTDELKLLKAKLYQEQKRMKKFTDDVSLKSKKLIEERFDIKDSNSISKCDSDGNRSLSGVSHNLSIGKEIASYEPQYFSVAATWREVFFAAVERNRKILYKLFEFKKLNGEKEREASDTRFQQSGNESLKSQSAGQEEFKELFSAQNVLNLPITLRELFDTTAVLQQKKLVLFNQSVDEDLDKISEAKQKKTGSFKAFDVIDNFKHIFSRGLYMRKKEIDMLEVELQKLDNDEKATSILTLLCNYYNKASKLREKENKSILMELEGLNDFKDIFTGYVDFSANQSLRLRNKKHIRLLKQEYQNIQFIRTDFERKLISHLDRCIRNFESSVDKRNDQKFQVDMKAMDSLLENLNLKEQELLSAAKRVLTSISELRKAEIKHMETEAKSLNKRESFESTLESKITELLSAVIPFLSNGLSERRDLQSLLLQAIDFIEDAERNVYTKVRSASVISKQFLLNAIRNKKSEIETMENEINNLKCKVDCNKKKVAKVMTACENYIQKISEKRKSDIQLLETYLNEMNNIQVAEFRSRCTQYFSNAIEKRKQEIVDIEVLTEPLKEKEEELDSEMSSAIDEALCEAFGLQQGMTFFKIQEEKRETQVAKLDPETISLCSEFYSKLVESIQDDIKTIQENLKSLDAFKGTLAEELIGILRDFVKLLNKEKDAMKTEIDMISSEINMFKEHQNKLFSDIAQISIICRDHLTRSLSEVAQDMEELNFQLKILTGRDIEEKEIEKSVLETLDELDIFVPTSVNTFSASNSVRTSESETRETEGLLPAVTSILQTGLNWREDSIKSFTDALEHFPEFKNKSLQVVTDCLENYFLVGERRREENGKMQHISSIYENIEESYVSKICKDCLENVQFFNLEALNSIEFDLDRLTNTIDLLQEERSTILTFCEKDMLYTVHKIEEELKSMNSDLSYLLFMGSAEGSELLSDCKDLLRQGVSDRNNEIYQMKNDSESWSSESEVLQVVTICEKHLKSCLEKRQLETQKVQELLNLLEEESNMSSLLYSPALEAVMEANNAFIEFLVPETYTFSYVQKELESKDKRLIEASQILYCSVLETFKIERESISSDIEYLQEMHTEGSETTETENQDITVNFSDLFLTTFSLKKAELERDVRKKVIAEDVDKKKADILAAEKHISSSMTKDENAEVNLSSEKLSDLKINETERKESVSNFKSFLQFDNYFEARKQENKIKMDKKVIKEFVDLEVKLNAKVVETDIKSPSSLEEISEKISESDHEAEAFVNRVYEIKVQQIENEISLKRVKIGNVIKQRKFIMENLIKSKRQEMEESVMIKEKQMQHMLDVVKSEDSQVMCSLKDIFSDVLELKSKEKHTLKNKKELEKYLDEKLETKNVFVNLDNIFNAVLGVKEEDLEMLKRSKFKEIEKLVKIMKREVKKRVAVANNKLETALKKYRQYEKSRALEYAGITKASEQKGGEREEYSIPDDDIFPDIKSFQDFISTFKSPFETEPKKSIPILKGLTSKTDEINPHIPFIRPHAYAMHGLAGHLLKLYEGELQALSKDFLFEMAAVLNTNTSMLVLGSYLDVNCEIALNLRGDFGLAYFEDILNIEKWKCHQPNIRKVSIDTGIDKFGNDDSLNLIFTEFDQNVTTVPLNCSKFEMFIGDYGLLELMRCIFVELHHQHLLCRECGMENMFKITGLSFNDVHKFLSAKTSSDLRLALPVTFGSPSLDDVSIALYVCKLVLLRGALLTSICLASVLEKLNKDKVCIIANSLFIQECSEYQSYVKTFISAFVPDVKVKLIFCNNTGFATGAALAACIGSCQKRRNPEIYLSELKGRIQENNKLFSVQSFLKVLENPVLYTEALILANCYLEHLKFDVPHSVIWGFNFLNENFEEAEKILKIHPVSLHQVNSMICEKIWSTENFDLSKKYSEFLRKHCDDLKVKTKAYRCIFELLVNKNMYDEAMKFIQELKEMEIPLSDLPMSSLQALHNFCLRNSERDGSVTTFCLPLKVCDIYFRKHITLALTLIWNEMLEYVQELNWKMKFPKEENVLDANFFVKIAYYLKNFPVPFE</sequence>
<evidence type="ECO:0000256" key="2">
    <source>
        <dbReference type="SAM" id="Coils"/>
    </source>
</evidence>
<dbReference type="PANTHER" id="PTHR19443">
    <property type="entry name" value="HEXOKINASE"/>
    <property type="match status" value="1"/>
</dbReference>
<dbReference type="GO" id="GO:0008865">
    <property type="term" value="F:fructokinase activity"/>
    <property type="evidence" value="ECO:0007669"/>
    <property type="project" value="TreeGrafter"/>
</dbReference>
<dbReference type="GO" id="GO:0006006">
    <property type="term" value="P:glucose metabolic process"/>
    <property type="evidence" value="ECO:0007669"/>
    <property type="project" value="TreeGrafter"/>
</dbReference>
<dbReference type="PANTHER" id="PTHR19443:SF54">
    <property type="entry name" value="PHOSPHOTRANSFERASE"/>
    <property type="match status" value="1"/>
</dbReference>
<dbReference type="GO" id="GO:0005829">
    <property type="term" value="C:cytosol"/>
    <property type="evidence" value="ECO:0007669"/>
    <property type="project" value="TreeGrafter"/>
</dbReference>
<gene>
    <name evidence="5" type="ORF">AVEN_225768_1</name>
</gene>
<feature type="domain" description="Hexokinase C-terminal" evidence="4">
    <location>
        <begin position="2359"/>
        <end position="2576"/>
    </location>
</feature>
<organism evidence="5 6">
    <name type="scientific">Araneus ventricosus</name>
    <name type="common">Orbweaver spider</name>
    <name type="synonym">Epeira ventricosa</name>
    <dbReference type="NCBI Taxonomy" id="182803"/>
    <lineage>
        <taxon>Eukaryota</taxon>
        <taxon>Metazoa</taxon>
        <taxon>Ecdysozoa</taxon>
        <taxon>Arthropoda</taxon>
        <taxon>Chelicerata</taxon>
        <taxon>Arachnida</taxon>
        <taxon>Araneae</taxon>
        <taxon>Araneomorphae</taxon>
        <taxon>Entelegynae</taxon>
        <taxon>Araneoidea</taxon>
        <taxon>Araneidae</taxon>
        <taxon>Araneus</taxon>
    </lineage>
</organism>